<evidence type="ECO:0000313" key="2">
    <source>
        <dbReference type="EMBL" id="EUD11059.1"/>
    </source>
</evidence>
<protein>
    <submittedName>
        <fullName evidence="2">Uncharacterized protein</fullName>
    </submittedName>
</protein>
<sequence>MERQTINEINHKINLINEFDLLKNKMERLNESYKEYNKKTSLISGELSAILAENPDIYYDVSHENIVFMLKYQNGLNIFNSSFNNEIHELQELSMTIENCKIPSEDFLKIKDTIFSKNKKIDNIMKLVPKLTWKDKVNLRNLNVEIYSIIEAYDKINIAFSNALDDLRSSLNHIEYSFNVYDENNKIYYGYDYIGALDRNEKYLSELDISLANLEYNLANEQLTQDEIESLDIKIQYQKEEKELIIDENKAIESALQLLGLSRENRIIMHFPDIIEMTSNDISGNLTVAIAGFKVIDTNAIEKAVMDVAPIKGLIPQIPQVN</sequence>
<accession>A0AAV3M5X2</accession>
<dbReference type="Proteomes" id="UP000022311">
    <property type="component" value="Unassembled WGS sequence"/>
</dbReference>
<reference evidence="2 3" key="1">
    <citation type="submission" date="2014-01" db="EMBL/GenBank/DDBJ databases">
        <authorList>
            <person name="Durkin A.S."/>
            <person name="McCorrison J."/>
            <person name="Torralba M."/>
            <person name="Gillis M."/>
            <person name="Haft D.H."/>
            <person name="Methe B."/>
            <person name="Sutton G."/>
            <person name="Nelson K.E."/>
        </authorList>
    </citation>
    <scope>NUCLEOTIDE SEQUENCE [LARGE SCALE GENOMIC DNA]</scope>
    <source>
        <strain evidence="2 3">205/92</strain>
    </source>
</reference>
<organism evidence="2 3">
    <name type="scientific">Providencia alcalifaciens 205/92</name>
    <dbReference type="NCBI Taxonomy" id="1256988"/>
    <lineage>
        <taxon>Bacteria</taxon>
        <taxon>Pseudomonadati</taxon>
        <taxon>Pseudomonadota</taxon>
        <taxon>Gammaproteobacteria</taxon>
        <taxon>Enterobacterales</taxon>
        <taxon>Morganellaceae</taxon>
        <taxon>Providencia</taxon>
    </lineage>
</organism>
<dbReference type="RefSeq" id="WP_036961941.1">
    <property type="nucleotide sequence ID" value="NZ_JALD01000044.1"/>
</dbReference>
<dbReference type="AlphaFoldDB" id="A0AAV3M5X2"/>
<dbReference type="EMBL" id="JALD01000044">
    <property type="protein sequence ID" value="EUD11059.1"/>
    <property type="molecule type" value="Genomic_DNA"/>
</dbReference>
<proteinExistence type="predicted"/>
<evidence type="ECO:0000313" key="3">
    <source>
        <dbReference type="Proteomes" id="UP000022311"/>
    </source>
</evidence>
<gene>
    <name evidence="2" type="ORF">HMPREF1563_2941</name>
</gene>
<evidence type="ECO:0000256" key="1">
    <source>
        <dbReference type="SAM" id="Coils"/>
    </source>
</evidence>
<feature type="coiled-coil region" evidence="1">
    <location>
        <begin position="12"/>
        <end position="39"/>
    </location>
</feature>
<comment type="caution">
    <text evidence="2">The sequence shown here is derived from an EMBL/GenBank/DDBJ whole genome shotgun (WGS) entry which is preliminary data.</text>
</comment>
<keyword evidence="1" id="KW-0175">Coiled coil</keyword>
<name>A0AAV3M5X2_9GAMM</name>